<sequence>MMTLTAPSKLIPVEFEDNWKGVLDPQRRRTLQNRLNQRARRRRLKATRSDKTPGSPDESSTGNSPADSTATQPSDQPSTPANRTPNDNPPPNNSDTGSLSKKSSPAPSSASTTSNTTSTCLNQIPFIELDRFKILGPSAKKSLRAMCDLEAFYRAEFAAGSLRTELLLGLTRLNFLRALHVNIDVLGYSAAEMHDDAFSPFGCANAAKVAYNPVHSLPAALRPTRIQLTVPHHPWLDLIPFPTLRDNLILLGEDLDDTQLCHDMSGKAVPLVPEKRAGLAAGETGVIVWRDPWDPSGWEVTESFSRRWGWTLRECWDVFEVANRWRRVRGEPALFRVSEVQE</sequence>
<dbReference type="EMBL" id="JBFXLU010000164">
    <property type="protein sequence ID" value="KAL2837242.1"/>
    <property type="molecule type" value="Genomic_DNA"/>
</dbReference>
<dbReference type="Proteomes" id="UP001610446">
    <property type="component" value="Unassembled WGS sequence"/>
</dbReference>
<dbReference type="InterPro" id="IPR021833">
    <property type="entry name" value="DUF3425"/>
</dbReference>
<accession>A0ABR4JBX2</accession>
<dbReference type="PANTHER" id="PTHR38116:SF1">
    <property type="entry name" value="BZIP DOMAIN-CONTAINING PROTEIN"/>
    <property type="match status" value="1"/>
</dbReference>
<dbReference type="PANTHER" id="PTHR38116">
    <property type="entry name" value="CHROMOSOME 7, WHOLE GENOME SHOTGUN SEQUENCE"/>
    <property type="match status" value="1"/>
</dbReference>
<comment type="caution">
    <text evidence="2">The sequence shown here is derived from an EMBL/GenBank/DDBJ whole genome shotgun (WGS) entry which is preliminary data.</text>
</comment>
<gene>
    <name evidence="2" type="ORF">BJY01DRAFT_46810</name>
</gene>
<feature type="compositionally biased region" description="Polar residues" evidence="1">
    <location>
        <begin position="57"/>
        <end position="79"/>
    </location>
</feature>
<reference evidence="2 3" key="1">
    <citation type="submission" date="2024-07" db="EMBL/GenBank/DDBJ databases">
        <title>Section-level genome sequencing and comparative genomics of Aspergillus sections Usti and Cavernicolus.</title>
        <authorList>
            <consortium name="Lawrence Berkeley National Laboratory"/>
            <person name="Nybo J.L."/>
            <person name="Vesth T.C."/>
            <person name="Theobald S."/>
            <person name="Frisvad J.C."/>
            <person name="Larsen T.O."/>
            <person name="Kjaerboelling I."/>
            <person name="Rothschild-Mancinelli K."/>
            <person name="Lyhne E.K."/>
            <person name="Kogle M.E."/>
            <person name="Barry K."/>
            <person name="Clum A."/>
            <person name="Na H."/>
            <person name="Ledsgaard L."/>
            <person name="Lin J."/>
            <person name="Lipzen A."/>
            <person name="Kuo A."/>
            <person name="Riley R."/>
            <person name="Mondo S."/>
            <person name="Labutti K."/>
            <person name="Haridas S."/>
            <person name="Pangalinan J."/>
            <person name="Salamov A.A."/>
            <person name="Simmons B.A."/>
            <person name="Magnuson J.K."/>
            <person name="Chen J."/>
            <person name="Drula E."/>
            <person name="Henrissat B."/>
            <person name="Wiebenga A."/>
            <person name="Lubbers R.J."/>
            <person name="Gomes A.C."/>
            <person name="Makela M.R."/>
            <person name="Stajich J."/>
            <person name="Grigoriev I.V."/>
            <person name="Mortensen U.H."/>
            <person name="De Vries R.P."/>
            <person name="Baker S.E."/>
            <person name="Andersen M.R."/>
        </authorList>
    </citation>
    <scope>NUCLEOTIDE SEQUENCE [LARGE SCALE GENOMIC DNA]</scope>
    <source>
        <strain evidence="2 3">CBS 123904</strain>
    </source>
</reference>
<evidence type="ECO:0000256" key="1">
    <source>
        <dbReference type="SAM" id="MobiDB-lite"/>
    </source>
</evidence>
<evidence type="ECO:0008006" key="4">
    <source>
        <dbReference type="Google" id="ProtNLM"/>
    </source>
</evidence>
<feature type="region of interest" description="Disordered" evidence="1">
    <location>
        <begin position="1"/>
        <end position="117"/>
    </location>
</feature>
<dbReference type="Pfam" id="PF11905">
    <property type="entry name" value="DUF3425"/>
    <property type="match status" value="1"/>
</dbReference>
<evidence type="ECO:0000313" key="3">
    <source>
        <dbReference type="Proteomes" id="UP001610446"/>
    </source>
</evidence>
<protein>
    <recommendedName>
        <fullName evidence="4">BZIP domain-containing protein</fullName>
    </recommendedName>
</protein>
<feature type="compositionally biased region" description="Basic residues" evidence="1">
    <location>
        <begin position="37"/>
        <end position="46"/>
    </location>
</feature>
<organism evidence="2 3">
    <name type="scientific">Aspergillus pseudoustus</name>
    <dbReference type="NCBI Taxonomy" id="1810923"/>
    <lineage>
        <taxon>Eukaryota</taxon>
        <taxon>Fungi</taxon>
        <taxon>Dikarya</taxon>
        <taxon>Ascomycota</taxon>
        <taxon>Pezizomycotina</taxon>
        <taxon>Eurotiomycetes</taxon>
        <taxon>Eurotiomycetidae</taxon>
        <taxon>Eurotiales</taxon>
        <taxon>Aspergillaceae</taxon>
        <taxon>Aspergillus</taxon>
        <taxon>Aspergillus subgen. Nidulantes</taxon>
    </lineage>
</organism>
<name>A0ABR4JBX2_9EURO</name>
<proteinExistence type="predicted"/>
<feature type="compositionally biased region" description="Low complexity" evidence="1">
    <location>
        <begin position="98"/>
        <end position="117"/>
    </location>
</feature>
<evidence type="ECO:0000313" key="2">
    <source>
        <dbReference type="EMBL" id="KAL2837242.1"/>
    </source>
</evidence>
<keyword evidence="3" id="KW-1185">Reference proteome</keyword>